<dbReference type="PANTHER" id="PTHR21299:SF2">
    <property type="entry name" value="CYTIDYLATE KINASE"/>
    <property type="match status" value="1"/>
</dbReference>
<comment type="similarity">
    <text evidence="1 8">Belongs to the cytidylate kinase family. Type 1 subfamily.</text>
</comment>
<keyword evidence="3 8" id="KW-0547">Nucleotide-binding</keyword>
<reference evidence="10 11" key="1">
    <citation type="submission" date="2020-08" db="EMBL/GenBank/DDBJ databases">
        <title>Genome public.</title>
        <authorList>
            <person name="Liu C."/>
            <person name="Sun Q."/>
        </authorList>
    </citation>
    <scope>NUCLEOTIDE SEQUENCE [LARGE SCALE GENOMIC DNA]</scope>
    <source>
        <strain evidence="10 11">BX1</strain>
    </source>
</reference>
<evidence type="ECO:0000256" key="7">
    <source>
        <dbReference type="ARBA" id="ARBA00048478"/>
    </source>
</evidence>
<evidence type="ECO:0000256" key="5">
    <source>
        <dbReference type="ARBA" id="ARBA00022840"/>
    </source>
</evidence>
<dbReference type="EMBL" id="JACRTB010000009">
    <property type="protein sequence ID" value="MBC8576152.1"/>
    <property type="molecule type" value="Genomic_DNA"/>
</dbReference>
<dbReference type="EC" id="2.7.4.25" evidence="8"/>
<comment type="catalytic activity">
    <reaction evidence="7 8">
        <text>CMP + ATP = CDP + ADP</text>
        <dbReference type="Rhea" id="RHEA:11600"/>
        <dbReference type="ChEBI" id="CHEBI:30616"/>
        <dbReference type="ChEBI" id="CHEBI:58069"/>
        <dbReference type="ChEBI" id="CHEBI:60377"/>
        <dbReference type="ChEBI" id="CHEBI:456216"/>
        <dbReference type="EC" id="2.7.4.25"/>
    </reaction>
</comment>
<evidence type="ECO:0000259" key="9">
    <source>
        <dbReference type="Pfam" id="PF02224"/>
    </source>
</evidence>
<evidence type="ECO:0000256" key="4">
    <source>
        <dbReference type="ARBA" id="ARBA00022777"/>
    </source>
</evidence>
<dbReference type="InterPro" id="IPR027417">
    <property type="entry name" value="P-loop_NTPase"/>
</dbReference>
<keyword evidence="2 8" id="KW-0808">Transferase</keyword>
<evidence type="ECO:0000256" key="6">
    <source>
        <dbReference type="ARBA" id="ARBA00047615"/>
    </source>
</evidence>
<keyword evidence="5 8" id="KW-0067">ATP-binding</keyword>
<keyword evidence="11" id="KW-1185">Reference proteome</keyword>
<accession>A0ABR7NIB3</accession>
<sequence>MNRPIAIAIDGPAAAGKSTVARRLAAELGFLYVDTGALYRAIGYCAHSRGVDPGDSAGVEKLLPDIHIAIKYVGGVQRILLGGKDVSEEIRLPEMSMAASKVSAIPAVRAYLLELQRDFARTESVVMDGRDIGTVVLPGAAVKFFLTASPEERARRRMLEFAQKGRKVDYNALLAEIRERDYNDSHRAIAPLVQAPDAVRIDNTAMTLEETVAAMKHRVEGKL</sequence>
<dbReference type="InterPro" id="IPR011994">
    <property type="entry name" value="Cytidylate_kinase_dom"/>
</dbReference>
<dbReference type="CDD" id="cd02020">
    <property type="entry name" value="CMPK"/>
    <property type="match status" value="1"/>
</dbReference>
<evidence type="ECO:0000313" key="10">
    <source>
        <dbReference type="EMBL" id="MBC8576152.1"/>
    </source>
</evidence>
<name>A0ABR7NIB3_9FIRM</name>
<dbReference type="GO" id="GO:0016301">
    <property type="term" value="F:kinase activity"/>
    <property type="evidence" value="ECO:0007669"/>
    <property type="project" value="UniProtKB-KW"/>
</dbReference>
<evidence type="ECO:0000256" key="2">
    <source>
        <dbReference type="ARBA" id="ARBA00022679"/>
    </source>
</evidence>
<keyword evidence="4 8" id="KW-0418">Kinase</keyword>
<dbReference type="RefSeq" id="WP_262399702.1">
    <property type="nucleotide sequence ID" value="NZ_JACRTB010000009.1"/>
</dbReference>
<dbReference type="NCBIfam" id="TIGR00017">
    <property type="entry name" value="cmk"/>
    <property type="match status" value="1"/>
</dbReference>
<evidence type="ECO:0000256" key="8">
    <source>
        <dbReference type="HAMAP-Rule" id="MF_00238"/>
    </source>
</evidence>
<dbReference type="Pfam" id="PF02224">
    <property type="entry name" value="Cytidylate_kin"/>
    <property type="match status" value="1"/>
</dbReference>
<protein>
    <recommendedName>
        <fullName evidence="8">Cytidylate kinase</fullName>
        <shortName evidence="8">CK</shortName>
        <ecNumber evidence="8">2.7.4.25</ecNumber>
    </recommendedName>
    <alternativeName>
        <fullName evidence="8">Cytidine monophosphate kinase</fullName>
        <shortName evidence="8">CMP kinase</shortName>
    </alternativeName>
</protein>
<feature type="domain" description="Cytidylate kinase" evidence="9">
    <location>
        <begin position="7"/>
        <end position="216"/>
    </location>
</feature>
<evidence type="ECO:0000256" key="3">
    <source>
        <dbReference type="ARBA" id="ARBA00022741"/>
    </source>
</evidence>
<gene>
    <name evidence="8" type="primary">cmk</name>
    <name evidence="10" type="ORF">H8717_06995</name>
</gene>
<dbReference type="HAMAP" id="MF_00238">
    <property type="entry name" value="Cytidyl_kinase_type1"/>
    <property type="match status" value="1"/>
</dbReference>
<evidence type="ECO:0000256" key="1">
    <source>
        <dbReference type="ARBA" id="ARBA00009427"/>
    </source>
</evidence>
<dbReference type="Gene3D" id="3.40.50.300">
    <property type="entry name" value="P-loop containing nucleotide triphosphate hydrolases"/>
    <property type="match status" value="1"/>
</dbReference>
<keyword evidence="8" id="KW-0963">Cytoplasm</keyword>
<comment type="catalytic activity">
    <reaction evidence="6 8">
        <text>dCMP + ATP = dCDP + ADP</text>
        <dbReference type="Rhea" id="RHEA:25094"/>
        <dbReference type="ChEBI" id="CHEBI:30616"/>
        <dbReference type="ChEBI" id="CHEBI:57566"/>
        <dbReference type="ChEBI" id="CHEBI:58593"/>
        <dbReference type="ChEBI" id="CHEBI:456216"/>
        <dbReference type="EC" id="2.7.4.25"/>
    </reaction>
</comment>
<proteinExistence type="inferred from homology"/>
<comment type="caution">
    <text evidence="10">The sequence shown here is derived from an EMBL/GenBank/DDBJ whole genome shotgun (WGS) entry which is preliminary data.</text>
</comment>
<organism evidence="10 11">
    <name type="scientific">Yanshouia hominis</name>
    <dbReference type="NCBI Taxonomy" id="2763673"/>
    <lineage>
        <taxon>Bacteria</taxon>
        <taxon>Bacillati</taxon>
        <taxon>Bacillota</taxon>
        <taxon>Clostridia</taxon>
        <taxon>Eubacteriales</taxon>
        <taxon>Oscillospiraceae</taxon>
        <taxon>Yanshouia</taxon>
    </lineage>
</organism>
<dbReference type="Proteomes" id="UP000658131">
    <property type="component" value="Unassembled WGS sequence"/>
</dbReference>
<dbReference type="SUPFAM" id="SSF52540">
    <property type="entry name" value="P-loop containing nucleoside triphosphate hydrolases"/>
    <property type="match status" value="1"/>
</dbReference>
<evidence type="ECO:0000313" key="11">
    <source>
        <dbReference type="Proteomes" id="UP000658131"/>
    </source>
</evidence>
<comment type="subcellular location">
    <subcellularLocation>
        <location evidence="8">Cytoplasm</location>
    </subcellularLocation>
</comment>
<feature type="binding site" evidence="8">
    <location>
        <begin position="11"/>
        <end position="19"/>
    </location>
    <ligand>
        <name>ATP</name>
        <dbReference type="ChEBI" id="CHEBI:30616"/>
    </ligand>
</feature>
<dbReference type="InterPro" id="IPR003136">
    <property type="entry name" value="Cytidylate_kin"/>
</dbReference>
<dbReference type="PANTHER" id="PTHR21299">
    <property type="entry name" value="CYTIDYLATE KINASE/PANTOATE-BETA-ALANINE LIGASE"/>
    <property type="match status" value="1"/>
</dbReference>